<feature type="non-terminal residue" evidence="15">
    <location>
        <position position="1"/>
    </location>
</feature>
<dbReference type="FunFam" id="3.40.50.300:FF:001416">
    <property type="entry name" value="Tudor domain containing 12"/>
    <property type="match status" value="1"/>
</dbReference>
<evidence type="ECO:0000256" key="2">
    <source>
        <dbReference type="ARBA" id="ARBA00022473"/>
    </source>
</evidence>
<dbReference type="Gene3D" id="2.30.30.140">
    <property type="match status" value="1"/>
</dbReference>
<protein>
    <recommendedName>
        <fullName evidence="1">RNA helicase</fullName>
        <ecNumber evidence="1">3.6.4.13</ecNumber>
    </recommendedName>
</protein>
<keyword evidence="6" id="KW-0378">Hydrolase</keyword>
<reference evidence="15" key="1">
    <citation type="journal article" date="2010" name="Nature">
        <title>The sequence and de novo assembly of the giant panda genome.</title>
        <authorList>
            <person name="Li R."/>
            <person name="Fan W."/>
            <person name="Tian G."/>
            <person name="Zhu H."/>
            <person name="He L."/>
            <person name="Cai J."/>
            <person name="Huang Q."/>
            <person name="Cai Q."/>
            <person name="Li B."/>
            <person name="Bai Y."/>
            <person name="Zhang Z."/>
            <person name="Zhang Y."/>
            <person name="Wang W."/>
            <person name="Li J."/>
            <person name="Wei F."/>
            <person name="Li H."/>
            <person name="Jian M."/>
            <person name="Li J."/>
            <person name="Zhang Z."/>
            <person name="Nielsen R."/>
            <person name="Li D."/>
            <person name="Gu W."/>
            <person name="Yang Z."/>
            <person name="Xuan Z."/>
            <person name="Ryder O.A."/>
            <person name="Leung F.C."/>
            <person name="Zhou Y."/>
            <person name="Cao J."/>
            <person name="Sun X."/>
            <person name="Fu Y."/>
            <person name="Fang X."/>
            <person name="Guo X."/>
            <person name="Wang B."/>
            <person name="Hou R."/>
            <person name="Shen F."/>
            <person name="Mu B."/>
            <person name="Ni P."/>
            <person name="Lin R."/>
            <person name="Qian W."/>
            <person name="Wang G."/>
            <person name="Yu C."/>
            <person name="Nie W."/>
            <person name="Wang J."/>
            <person name="Wu Z."/>
            <person name="Liang H."/>
            <person name="Min J."/>
            <person name="Wu Q."/>
            <person name="Cheng S."/>
            <person name="Ruan J."/>
            <person name="Wang M."/>
            <person name="Shi Z."/>
            <person name="Wen M."/>
            <person name="Liu B."/>
            <person name="Ren X."/>
            <person name="Zheng H."/>
            <person name="Dong D."/>
            <person name="Cook K."/>
            <person name="Shan G."/>
            <person name="Zhang H."/>
            <person name="Kosiol C."/>
            <person name="Xie X."/>
            <person name="Lu Z."/>
            <person name="Zheng H."/>
            <person name="Li Y."/>
            <person name="Steiner C.C."/>
            <person name="Lam T.T."/>
            <person name="Lin S."/>
            <person name="Zhang Q."/>
            <person name="Li G."/>
            <person name="Tian J."/>
            <person name="Gong T."/>
            <person name="Liu H."/>
            <person name="Zhang D."/>
            <person name="Fang L."/>
            <person name="Ye C."/>
            <person name="Zhang J."/>
            <person name="Hu W."/>
            <person name="Xu A."/>
            <person name="Ren Y."/>
            <person name="Zhang G."/>
            <person name="Bruford M.W."/>
            <person name="Li Q."/>
            <person name="Ma L."/>
            <person name="Guo Y."/>
            <person name="An N."/>
            <person name="Hu Y."/>
            <person name="Zheng Y."/>
            <person name="Shi Y."/>
            <person name="Li Z."/>
            <person name="Liu Q."/>
            <person name="Chen Y."/>
            <person name="Zhao J."/>
            <person name="Qu N."/>
            <person name="Zhao S."/>
            <person name="Tian F."/>
            <person name="Wang X."/>
            <person name="Wang H."/>
            <person name="Xu L."/>
            <person name="Liu X."/>
            <person name="Vinar T."/>
            <person name="Wang Y."/>
            <person name="Lam T.W."/>
            <person name="Yiu S.M."/>
            <person name="Liu S."/>
            <person name="Zhang H."/>
            <person name="Li D."/>
            <person name="Huang Y."/>
            <person name="Wang X."/>
            <person name="Yang G."/>
            <person name="Jiang Z."/>
            <person name="Wang J."/>
            <person name="Qin N."/>
            <person name="Li L."/>
            <person name="Li J."/>
            <person name="Bolund L."/>
            <person name="Kristiansen K."/>
            <person name="Wong G.K."/>
            <person name="Olson M."/>
            <person name="Zhang X."/>
            <person name="Li S."/>
            <person name="Yang H."/>
            <person name="Wang J."/>
            <person name="Wang J."/>
        </authorList>
    </citation>
    <scope>NUCLEOTIDE SEQUENCE [LARGE SCALE GENOMIC DNA]</scope>
</reference>
<evidence type="ECO:0000256" key="6">
    <source>
        <dbReference type="ARBA" id="ARBA00022801"/>
    </source>
</evidence>
<dbReference type="GO" id="GO:0051321">
    <property type="term" value="P:meiotic cell cycle"/>
    <property type="evidence" value="ECO:0007669"/>
    <property type="project" value="UniProtKB-KW"/>
</dbReference>
<evidence type="ECO:0000256" key="3">
    <source>
        <dbReference type="ARBA" id="ARBA00022737"/>
    </source>
</evidence>
<dbReference type="HOGENOM" id="CLU_008124_1_0_1"/>
<evidence type="ECO:0000256" key="1">
    <source>
        <dbReference type="ARBA" id="ARBA00012552"/>
    </source>
</evidence>
<comment type="catalytic activity">
    <reaction evidence="12">
        <text>ATP + H2O = ADP + phosphate + H(+)</text>
        <dbReference type="Rhea" id="RHEA:13065"/>
        <dbReference type="ChEBI" id="CHEBI:15377"/>
        <dbReference type="ChEBI" id="CHEBI:15378"/>
        <dbReference type="ChEBI" id="CHEBI:30616"/>
        <dbReference type="ChEBI" id="CHEBI:43474"/>
        <dbReference type="ChEBI" id="CHEBI:456216"/>
        <dbReference type="EC" id="3.6.4.13"/>
    </reaction>
</comment>
<keyword evidence="5" id="KW-0221">Differentiation</keyword>
<dbReference type="GO" id="GO:0016787">
    <property type="term" value="F:hydrolase activity"/>
    <property type="evidence" value="ECO:0007669"/>
    <property type="project" value="UniProtKB-KW"/>
</dbReference>
<evidence type="ECO:0000256" key="4">
    <source>
        <dbReference type="ARBA" id="ARBA00022741"/>
    </source>
</evidence>
<dbReference type="PANTHER" id="PTHR22655">
    <property type="entry name" value="ATP-DEPENDENT RNA HELICASE TDRD12-RELATED"/>
    <property type="match status" value="1"/>
</dbReference>
<evidence type="ECO:0000256" key="10">
    <source>
        <dbReference type="ARBA" id="ARBA00023158"/>
    </source>
</evidence>
<dbReference type="PANTHER" id="PTHR22655:SF2">
    <property type="entry name" value="ATP-DEPENDENT RNA HELICASE TDRD12-RELATED"/>
    <property type="match status" value="1"/>
</dbReference>
<dbReference type="InterPro" id="IPR011545">
    <property type="entry name" value="DEAD/DEAH_box_helicase_dom"/>
</dbReference>
<dbReference type="GO" id="GO:0007283">
    <property type="term" value="P:spermatogenesis"/>
    <property type="evidence" value="ECO:0007669"/>
    <property type="project" value="UniProtKB-KW"/>
</dbReference>
<dbReference type="Pfam" id="PF00567">
    <property type="entry name" value="TUDOR"/>
    <property type="match status" value="1"/>
</dbReference>
<dbReference type="CDD" id="cd20435">
    <property type="entry name" value="Tudor_TDRD12_rpt2"/>
    <property type="match status" value="1"/>
</dbReference>
<keyword evidence="9" id="KW-0744">Spermatogenesis</keyword>
<dbReference type="SUPFAM" id="SSF63748">
    <property type="entry name" value="Tudor/PWWP/MBT"/>
    <property type="match status" value="1"/>
</dbReference>
<evidence type="ECO:0000256" key="7">
    <source>
        <dbReference type="ARBA" id="ARBA00022806"/>
    </source>
</evidence>
<dbReference type="EMBL" id="GL194306">
    <property type="protein sequence ID" value="EFB19689.1"/>
    <property type="molecule type" value="Genomic_DNA"/>
</dbReference>
<dbReference type="EC" id="3.6.4.13" evidence="1"/>
<dbReference type="AlphaFoldDB" id="D2I3G4"/>
<keyword evidence="10" id="KW-0943">RNA-mediated gene silencing</keyword>
<dbReference type="InterPro" id="IPR027417">
    <property type="entry name" value="P-loop_NTPase"/>
</dbReference>
<dbReference type="GO" id="GO:0003676">
    <property type="term" value="F:nucleic acid binding"/>
    <property type="evidence" value="ECO:0007669"/>
    <property type="project" value="InterPro"/>
</dbReference>
<dbReference type="GO" id="GO:0003724">
    <property type="term" value="F:RNA helicase activity"/>
    <property type="evidence" value="ECO:0007669"/>
    <property type="project" value="UniProtKB-EC"/>
</dbReference>
<evidence type="ECO:0000256" key="9">
    <source>
        <dbReference type="ARBA" id="ARBA00022871"/>
    </source>
</evidence>
<evidence type="ECO:0000259" key="13">
    <source>
        <dbReference type="Pfam" id="PF00270"/>
    </source>
</evidence>
<keyword evidence="11" id="KW-0469">Meiosis</keyword>
<dbReference type="GO" id="GO:0042078">
    <property type="term" value="P:germ-line stem cell division"/>
    <property type="evidence" value="ECO:0007669"/>
    <property type="project" value="TreeGrafter"/>
</dbReference>
<sequence length="676" mass="76253">ALQRNKFPGPSHAESYSWPPVARGWDVVVISHCGNDPLLYLPPVLTILQMGGCYKSLPSRNGPLAVIVCPGWKKAQFIFELLEDYSPSSRPLHPMLLIIGLHKDEAKNVKLPRGCDIIVTTPHSLLRLLRYQSLLFLRLCHLILDEVEVLFVEANEEMFAILDNFKKNIDVEERESAPHQIVAVGVHWSRHIEQLVKEFMNDPYIVVTAMEEAALYGSVQQVVHLCLECEKTSTLLQTLDFVPSQAQKTLIFTGSVAETEIVCKVVESSSIFCLKMHKEMVFNLKSVLEQWKKKLSSGSHIVLAVTDDCIPLLAITDATCVIHFSFPSSPKIFGGRLYCMSGHFQSSIEQGSPAEQGDKTKSVLLLTERNACHAVGVLRYLERADAKIPSELYEFTAGVLEAKEDKKARRPLCPYLKAFGFCKDKRICPDRHHVNPEIDMPRKLSNQALPTFGYIKIIPFYILNATHYFGRIVDKQVDLYATLNAEMNEYFKGNSNKTTVEKVEKLGLYGVAEKTLFHRVQVLEMSQKEDTWGPDSVLVQFIDEGRTGLVTRDQLLRLPDGFHTLPPQAVEFIVCRVKPADNEVEWNPKVTRYIHHKIIGKLHDAKVILALGNTVWIDPMVHITKLSNLKTSVIDYNVRTEILSTGMGIDNSEHVEQLRTLHEGAKMLHGAESLSQ</sequence>
<evidence type="ECO:0000256" key="5">
    <source>
        <dbReference type="ARBA" id="ARBA00022782"/>
    </source>
</evidence>
<name>D2I3G4_AILME</name>
<evidence type="ECO:0000256" key="11">
    <source>
        <dbReference type="ARBA" id="ARBA00023254"/>
    </source>
</evidence>
<keyword evidence="7" id="KW-0347">Helicase</keyword>
<evidence type="ECO:0000256" key="12">
    <source>
        <dbReference type="ARBA" id="ARBA00047984"/>
    </source>
</evidence>
<proteinExistence type="predicted"/>
<dbReference type="GO" id="GO:0031047">
    <property type="term" value="P:regulatory ncRNA-mediated gene silencing"/>
    <property type="evidence" value="ECO:0007669"/>
    <property type="project" value="UniProtKB-KW"/>
</dbReference>
<keyword evidence="3" id="KW-0677">Repeat</keyword>
<keyword evidence="4" id="KW-0547">Nucleotide-binding</keyword>
<feature type="domain" description="DEAD/DEAH-box helicase" evidence="13">
    <location>
        <begin position="58"/>
        <end position="166"/>
    </location>
</feature>
<gene>
    <name evidence="15" type="ORF">PANDA_020053</name>
</gene>
<dbReference type="InterPro" id="IPR002999">
    <property type="entry name" value="Tudor"/>
</dbReference>
<dbReference type="FunFam" id="2.30.30.140:FF:000087">
    <property type="entry name" value="Putative ATP-dependent RNA helicase TDRD12"/>
    <property type="match status" value="1"/>
</dbReference>
<evidence type="ECO:0000313" key="15">
    <source>
        <dbReference type="EMBL" id="EFB19689.1"/>
    </source>
</evidence>
<organism evidence="15">
    <name type="scientific">Ailuropoda melanoleuca</name>
    <name type="common">Giant panda</name>
    <dbReference type="NCBI Taxonomy" id="9646"/>
    <lineage>
        <taxon>Eukaryota</taxon>
        <taxon>Metazoa</taxon>
        <taxon>Chordata</taxon>
        <taxon>Craniata</taxon>
        <taxon>Vertebrata</taxon>
        <taxon>Euteleostomi</taxon>
        <taxon>Mammalia</taxon>
        <taxon>Eutheria</taxon>
        <taxon>Laurasiatheria</taxon>
        <taxon>Carnivora</taxon>
        <taxon>Caniformia</taxon>
        <taxon>Ursidae</taxon>
        <taxon>Ailuropoda</taxon>
    </lineage>
</organism>
<dbReference type="SUPFAM" id="SSF52540">
    <property type="entry name" value="P-loop containing nucleoside triphosphate hydrolases"/>
    <property type="match status" value="2"/>
</dbReference>
<accession>D2I3G4</accession>
<dbReference type="Gene3D" id="3.40.50.300">
    <property type="entry name" value="P-loop containing nucleotide triphosphate hydrolases"/>
    <property type="match status" value="2"/>
</dbReference>
<dbReference type="GO" id="GO:0005524">
    <property type="term" value="F:ATP binding"/>
    <property type="evidence" value="ECO:0007669"/>
    <property type="project" value="UniProtKB-KW"/>
</dbReference>
<evidence type="ECO:0000259" key="14">
    <source>
        <dbReference type="Pfam" id="PF00567"/>
    </source>
</evidence>
<keyword evidence="2" id="KW-0217">Developmental protein</keyword>
<dbReference type="Pfam" id="PF00270">
    <property type="entry name" value="DEAD"/>
    <property type="match status" value="1"/>
</dbReference>
<feature type="non-terminal residue" evidence="15">
    <location>
        <position position="676"/>
    </location>
</feature>
<dbReference type="InParanoid" id="D2I3G4"/>
<evidence type="ECO:0000256" key="8">
    <source>
        <dbReference type="ARBA" id="ARBA00022840"/>
    </source>
</evidence>
<keyword evidence="8" id="KW-0067">ATP-binding</keyword>
<feature type="domain" description="Tudor" evidence="14">
    <location>
        <begin position="474"/>
        <end position="572"/>
    </location>
</feature>
<dbReference type="FunFam" id="3.40.50.300:FF:001517">
    <property type="entry name" value="Putative ATP-dependent RNA helicase TDRD12"/>
    <property type="match status" value="1"/>
</dbReference>